<dbReference type="RefSeq" id="WP_146396967.1">
    <property type="nucleotide sequence ID" value="NZ_SJPQ01000001.1"/>
</dbReference>
<protein>
    <submittedName>
        <fullName evidence="3">FecR protein</fullName>
    </submittedName>
</protein>
<comment type="caution">
    <text evidence="3">The sequence shown here is derived from an EMBL/GenBank/DDBJ whole genome shotgun (WGS) entry which is preliminary data.</text>
</comment>
<name>A0A5C5ZSR0_9BACT</name>
<dbReference type="Proteomes" id="UP000315440">
    <property type="component" value="Unassembled WGS sequence"/>
</dbReference>
<dbReference type="Pfam" id="PF04773">
    <property type="entry name" value="FecR"/>
    <property type="match status" value="1"/>
</dbReference>
<accession>A0A5C5ZSR0</accession>
<dbReference type="Gene3D" id="2.60.120.1440">
    <property type="match status" value="1"/>
</dbReference>
<evidence type="ECO:0000313" key="3">
    <source>
        <dbReference type="EMBL" id="TWT90266.1"/>
    </source>
</evidence>
<dbReference type="PANTHER" id="PTHR30273:SF2">
    <property type="entry name" value="PROTEIN FECR"/>
    <property type="match status" value="1"/>
</dbReference>
<dbReference type="OrthoDB" id="236746at2"/>
<sequence>MNTNRPNARLRRLLDAALVDRLSDPEREELDAWMREDDRAIDLFVKYCQLDAALYFEIRAAAASRRATVALEVLQQASDARQERRVDRGSTGGGKPARKARWWETRHPFSALAAAALFVFGVGVWYAVSNQTILAERQPQPVARLASVDGAEWLGEGFEPGHQFVEADSVYLTAGSARISMASGAEIALRAPCFVTLDTPMGVGLEEGVLTAQVADWAHGFSVITQSMRVVDLGTKFAVSADGRGSIETHVLDGQVRVEPLDQSKARRRSLLLSGGEALRVQHDQKLSVRLKADREFYDAELNDVLPYKPIRVFNTGGGLTPGDEDQHWRVVAGPRCEHYTGPQFAVVCEADRRYLPNDPQRSQWISLKSPLRPGIPQNTTFTFQTKFDLTGYNLSSVVVAAQVIADNGVKAVRINGADVPFESWTLNERDQVFNRFNVIEINEGFVAGTNTVEFDVWNGVDRYTSSGVNPLAIRVEWHAFGRLQRRAPVAPMATVLLQ</sequence>
<evidence type="ECO:0000259" key="2">
    <source>
        <dbReference type="Pfam" id="PF04773"/>
    </source>
</evidence>
<dbReference type="EMBL" id="SJPQ01000001">
    <property type="protein sequence ID" value="TWT90266.1"/>
    <property type="molecule type" value="Genomic_DNA"/>
</dbReference>
<dbReference type="GO" id="GO:0016989">
    <property type="term" value="F:sigma factor antagonist activity"/>
    <property type="evidence" value="ECO:0007669"/>
    <property type="project" value="TreeGrafter"/>
</dbReference>
<dbReference type="PANTHER" id="PTHR30273">
    <property type="entry name" value="PERIPLASMIC SIGNAL SENSOR AND SIGMA FACTOR ACTIVATOR FECR-RELATED"/>
    <property type="match status" value="1"/>
</dbReference>
<evidence type="ECO:0000256" key="1">
    <source>
        <dbReference type="SAM" id="Phobius"/>
    </source>
</evidence>
<keyword evidence="1" id="KW-1133">Transmembrane helix</keyword>
<dbReference type="AlphaFoldDB" id="A0A5C5ZSR0"/>
<dbReference type="InterPro" id="IPR006860">
    <property type="entry name" value="FecR"/>
</dbReference>
<dbReference type="InterPro" id="IPR012373">
    <property type="entry name" value="Ferrdict_sens_TM"/>
</dbReference>
<keyword evidence="4" id="KW-1185">Reference proteome</keyword>
<feature type="transmembrane region" description="Helical" evidence="1">
    <location>
        <begin position="109"/>
        <end position="128"/>
    </location>
</feature>
<keyword evidence="1" id="KW-0812">Transmembrane</keyword>
<evidence type="ECO:0000313" key="4">
    <source>
        <dbReference type="Proteomes" id="UP000315440"/>
    </source>
</evidence>
<gene>
    <name evidence="3" type="ORF">Mal64_06510</name>
</gene>
<proteinExistence type="predicted"/>
<keyword evidence="1" id="KW-0472">Membrane</keyword>
<organism evidence="3 4">
    <name type="scientific">Pseudobythopirellula maris</name>
    <dbReference type="NCBI Taxonomy" id="2527991"/>
    <lineage>
        <taxon>Bacteria</taxon>
        <taxon>Pseudomonadati</taxon>
        <taxon>Planctomycetota</taxon>
        <taxon>Planctomycetia</taxon>
        <taxon>Pirellulales</taxon>
        <taxon>Lacipirellulaceae</taxon>
        <taxon>Pseudobythopirellula</taxon>
    </lineage>
</organism>
<reference evidence="3 4" key="1">
    <citation type="submission" date="2019-02" db="EMBL/GenBank/DDBJ databases">
        <title>Deep-cultivation of Planctomycetes and their phenomic and genomic characterization uncovers novel biology.</title>
        <authorList>
            <person name="Wiegand S."/>
            <person name="Jogler M."/>
            <person name="Boedeker C."/>
            <person name="Pinto D."/>
            <person name="Vollmers J."/>
            <person name="Rivas-Marin E."/>
            <person name="Kohn T."/>
            <person name="Peeters S.H."/>
            <person name="Heuer A."/>
            <person name="Rast P."/>
            <person name="Oberbeckmann S."/>
            <person name="Bunk B."/>
            <person name="Jeske O."/>
            <person name="Meyerdierks A."/>
            <person name="Storesund J.E."/>
            <person name="Kallscheuer N."/>
            <person name="Luecker S."/>
            <person name="Lage O.M."/>
            <person name="Pohl T."/>
            <person name="Merkel B.J."/>
            <person name="Hornburger P."/>
            <person name="Mueller R.-W."/>
            <person name="Bruemmer F."/>
            <person name="Labrenz M."/>
            <person name="Spormann A.M."/>
            <person name="Op Den Camp H."/>
            <person name="Overmann J."/>
            <person name="Amann R."/>
            <person name="Jetten M.S.M."/>
            <person name="Mascher T."/>
            <person name="Medema M.H."/>
            <person name="Devos D.P."/>
            <person name="Kaster A.-K."/>
            <person name="Ovreas L."/>
            <person name="Rohde M."/>
            <person name="Galperin M.Y."/>
            <person name="Jogler C."/>
        </authorList>
    </citation>
    <scope>NUCLEOTIDE SEQUENCE [LARGE SCALE GENOMIC DNA]</scope>
    <source>
        <strain evidence="3 4">Mal64</strain>
    </source>
</reference>
<feature type="domain" description="FecR protein" evidence="2">
    <location>
        <begin position="178"/>
        <end position="257"/>
    </location>
</feature>